<organism evidence="2 3">
    <name type="scientific">Tateyamaria omphalii</name>
    <dbReference type="NCBI Taxonomy" id="299262"/>
    <lineage>
        <taxon>Bacteria</taxon>
        <taxon>Pseudomonadati</taxon>
        <taxon>Pseudomonadota</taxon>
        <taxon>Alphaproteobacteria</taxon>
        <taxon>Rhodobacterales</taxon>
        <taxon>Roseobacteraceae</taxon>
        <taxon>Tateyamaria</taxon>
    </lineage>
</organism>
<dbReference type="CDD" id="cd02440">
    <property type="entry name" value="AdoMet_MTases"/>
    <property type="match status" value="1"/>
</dbReference>
<name>A0A1P8MZR0_9RHOB</name>
<dbReference type="Pfam" id="PF13649">
    <property type="entry name" value="Methyltransf_25"/>
    <property type="match status" value="1"/>
</dbReference>
<dbReference type="InterPro" id="IPR029063">
    <property type="entry name" value="SAM-dependent_MTases_sf"/>
</dbReference>
<feature type="domain" description="Methyltransferase" evidence="1">
    <location>
        <begin position="57"/>
        <end position="124"/>
    </location>
</feature>
<keyword evidence="3" id="KW-1185">Reference proteome</keyword>
<dbReference type="AlphaFoldDB" id="A0A1P8MZR0"/>
<evidence type="ECO:0000259" key="1">
    <source>
        <dbReference type="Pfam" id="PF13649"/>
    </source>
</evidence>
<dbReference type="EMBL" id="CP019312">
    <property type="protein sequence ID" value="APX13523.1"/>
    <property type="molecule type" value="Genomic_DNA"/>
</dbReference>
<dbReference type="InterPro" id="IPR041698">
    <property type="entry name" value="Methyltransf_25"/>
</dbReference>
<dbReference type="Gene3D" id="3.40.50.150">
    <property type="entry name" value="Vaccinia Virus protein VP39"/>
    <property type="match status" value="1"/>
</dbReference>
<protein>
    <recommendedName>
        <fullName evidence="1">Methyltransferase domain-containing protein</fullName>
    </recommendedName>
</protein>
<proteinExistence type="predicted"/>
<dbReference type="SUPFAM" id="SSF53335">
    <property type="entry name" value="S-adenosyl-L-methionine-dependent methyltransferases"/>
    <property type="match status" value="1"/>
</dbReference>
<dbReference type="Proteomes" id="UP000186336">
    <property type="component" value="Chromosome"/>
</dbReference>
<dbReference type="STRING" id="299262.BWR18_18930"/>
<evidence type="ECO:0000313" key="3">
    <source>
        <dbReference type="Proteomes" id="UP000186336"/>
    </source>
</evidence>
<dbReference type="KEGG" id="tom:BWR18_18930"/>
<evidence type="ECO:0000313" key="2">
    <source>
        <dbReference type="EMBL" id="APX13523.1"/>
    </source>
</evidence>
<gene>
    <name evidence="2" type="ORF">BWR18_18930</name>
</gene>
<sequence>MDIFGNALRDVQAGHTGRMLTIRRDDDHVDRHDPALYFMPDPFAHEVALLDRVEGPVLDVGCGAGRTLLWLQQRGVEATGIDLSPGAVEVARERGCRDVTHGDIMAHDLPLPRGHFRTIIVFGNNIGIGGTYEGAISLLRNLTHTATAQCRLLVTGLDVGNTDRPNHLAYHQRNLDAGRPRGEISMRFEYEGAVGAWIPWFHPEPDELRQMAAASGWAVERIALAGGPFFASILQRAG</sequence>
<reference evidence="2 3" key="1">
    <citation type="submission" date="2017-01" db="EMBL/GenBank/DDBJ databases">
        <title>Complete genome of Tateyamaria omphalii DOK1-4 isolated from seawater in Dokdo.</title>
        <authorList>
            <person name="Kim J.H."/>
            <person name="Chi W.-J."/>
        </authorList>
    </citation>
    <scope>NUCLEOTIDE SEQUENCE [LARGE SCALE GENOMIC DNA]</scope>
    <source>
        <strain evidence="2 3">DOK1-4</strain>
    </source>
</reference>
<dbReference type="OrthoDB" id="9765084at2"/>
<dbReference type="RefSeq" id="WP_076629956.1">
    <property type="nucleotide sequence ID" value="NZ_CP019312.1"/>
</dbReference>
<accession>A0A1P8MZR0</accession>